<dbReference type="InterPro" id="IPR000326">
    <property type="entry name" value="PAP2/HPO"/>
</dbReference>
<evidence type="ECO:0000256" key="1">
    <source>
        <dbReference type="SAM" id="Phobius"/>
    </source>
</evidence>
<dbReference type="PANTHER" id="PTHR14969">
    <property type="entry name" value="SPHINGOSINE-1-PHOSPHATE PHOSPHOHYDROLASE"/>
    <property type="match status" value="1"/>
</dbReference>
<feature type="transmembrane region" description="Helical" evidence="1">
    <location>
        <begin position="121"/>
        <end position="140"/>
    </location>
</feature>
<dbReference type="SUPFAM" id="SSF48317">
    <property type="entry name" value="Acid phosphatase/Vanadium-dependent haloperoxidase"/>
    <property type="match status" value="1"/>
</dbReference>
<name>A0A2J6WE64_9BACT</name>
<keyword evidence="1" id="KW-0472">Membrane</keyword>
<feature type="domain" description="Phosphatidic acid phosphatase type 2/haloperoxidase" evidence="2">
    <location>
        <begin position="56"/>
        <end position="161"/>
    </location>
</feature>
<evidence type="ECO:0000313" key="3">
    <source>
        <dbReference type="EMBL" id="PMP67261.1"/>
    </source>
</evidence>
<feature type="transmembrane region" description="Helical" evidence="1">
    <location>
        <begin position="146"/>
        <end position="168"/>
    </location>
</feature>
<sequence>MNNLNIMLFNAINGLAKTHFDLNAFMIFVAKYLIILIPIYLTYLLIKKDIKGFLFVGTSVLIAITMGYITKNVYYHPRPFVIGLGIDLVKDDATSSFPSNHTTAMFAFATSLLFEKRHISGIFALFVALLVGISRIYIGVHFPFDILGGMLFGTTFTIFNFFLIFPYIEKFAHKLGFDII</sequence>
<keyword evidence="1" id="KW-0812">Transmembrane</keyword>
<organism evidence="3 4">
    <name type="scientific">Caldisericum exile</name>
    <dbReference type="NCBI Taxonomy" id="693075"/>
    <lineage>
        <taxon>Bacteria</taxon>
        <taxon>Pseudomonadati</taxon>
        <taxon>Caldisericota/Cryosericota group</taxon>
        <taxon>Caldisericota</taxon>
        <taxon>Caldisericia</taxon>
        <taxon>Caldisericales</taxon>
        <taxon>Caldisericaceae</taxon>
        <taxon>Caldisericum</taxon>
    </lineage>
</organism>
<evidence type="ECO:0000313" key="4">
    <source>
        <dbReference type="Proteomes" id="UP000237040"/>
    </source>
</evidence>
<accession>A0A2J6WE64</accession>
<proteinExistence type="predicted"/>
<dbReference type="Pfam" id="PF01569">
    <property type="entry name" value="PAP2"/>
    <property type="match status" value="1"/>
</dbReference>
<dbReference type="RefSeq" id="WP_424597090.1">
    <property type="nucleotide sequence ID" value="NZ_JBNATC010000023.1"/>
</dbReference>
<comment type="caution">
    <text evidence="3">The sequence shown here is derived from an EMBL/GenBank/DDBJ whole genome shotgun (WGS) entry which is preliminary data.</text>
</comment>
<dbReference type="EMBL" id="PNIL01000052">
    <property type="protein sequence ID" value="PMP67261.1"/>
    <property type="molecule type" value="Genomic_DNA"/>
</dbReference>
<dbReference type="PANTHER" id="PTHR14969:SF13">
    <property type="entry name" value="AT30094P"/>
    <property type="match status" value="1"/>
</dbReference>
<keyword evidence="1" id="KW-1133">Transmembrane helix</keyword>
<evidence type="ECO:0000259" key="2">
    <source>
        <dbReference type="SMART" id="SM00014"/>
    </source>
</evidence>
<dbReference type="GO" id="GO:0005886">
    <property type="term" value="C:plasma membrane"/>
    <property type="evidence" value="ECO:0007669"/>
    <property type="project" value="InterPro"/>
</dbReference>
<reference evidence="3 4" key="1">
    <citation type="submission" date="2018-01" db="EMBL/GenBank/DDBJ databases">
        <title>Metagenomic assembled genomes from two thermal pools in the Uzon Caldera, Kamchatka, Russia.</title>
        <authorList>
            <person name="Wilkins L."/>
            <person name="Ettinger C."/>
        </authorList>
    </citation>
    <scope>NUCLEOTIDE SEQUENCE [LARGE SCALE GENOMIC DNA]</scope>
    <source>
        <strain evidence="3">ZAV-07</strain>
    </source>
</reference>
<dbReference type="InterPro" id="IPR036938">
    <property type="entry name" value="PAP2/HPO_sf"/>
</dbReference>
<feature type="transmembrane region" description="Helical" evidence="1">
    <location>
        <begin position="53"/>
        <end position="70"/>
    </location>
</feature>
<dbReference type="GO" id="GO:0050380">
    <property type="term" value="F:undecaprenyl-diphosphatase activity"/>
    <property type="evidence" value="ECO:0007669"/>
    <property type="project" value="InterPro"/>
</dbReference>
<dbReference type="Proteomes" id="UP000237040">
    <property type="component" value="Unassembled WGS sequence"/>
</dbReference>
<gene>
    <name evidence="3" type="ORF">C0189_03470</name>
</gene>
<dbReference type="AlphaFoldDB" id="A0A2J6WE64"/>
<dbReference type="Gene3D" id="1.20.144.10">
    <property type="entry name" value="Phosphatidic acid phosphatase type 2/haloperoxidase"/>
    <property type="match status" value="1"/>
</dbReference>
<dbReference type="InterPro" id="IPR033879">
    <property type="entry name" value="UPP_Pase"/>
</dbReference>
<protein>
    <submittedName>
        <fullName evidence="3">Phosphatase PAP2 family protein</fullName>
    </submittedName>
</protein>
<dbReference type="CDD" id="cd03385">
    <property type="entry name" value="PAP2_BcrC_like"/>
    <property type="match status" value="1"/>
</dbReference>
<feature type="transmembrane region" description="Helical" evidence="1">
    <location>
        <begin position="24"/>
        <end position="46"/>
    </location>
</feature>
<dbReference type="SMART" id="SM00014">
    <property type="entry name" value="acidPPc"/>
    <property type="match status" value="1"/>
</dbReference>